<organism evidence="1 2">
    <name type="scientific">Halpernia humi</name>
    <dbReference type="NCBI Taxonomy" id="493375"/>
    <lineage>
        <taxon>Bacteria</taxon>
        <taxon>Pseudomonadati</taxon>
        <taxon>Bacteroidota</taxon>
        <taxon>Flavobacteriia</taxon>
        <taxon>Flavobacteriales</taxon>
        <taxon>Weeksellaceae</taxon>
        <taxon>Chryseobacterium group</taxon>
        <taxon>Halpernia</taxon>
    </lineage>
</organism>
<dbReference type="Gene3D" id="1.10.1660.10">
    <property type="match status" value="1"/>
</dbReference>
<dbReference type="Proteomes" id="UP000236738">
    <property type="component" value="Unassembled WGS sequence"/>
</dbReference>
<dbReference type="AlphaFoldDB" id="A0A1H5YNW0"/>
<dbReference type="OrthoDB" id="1494789at2"/>
<evidence type="ECO:0000313" key="1">
    <source>
        <dbReference type="EMBL" id="SEG25823.1"/>
    </source>
</evidence>
<keyword evidence="2" id="KW-1185">Reference proteome</keyword>
<gene>
    <name evidence="1" type="ORF">SAMN05421847_1804</name>
</gene>
<dbReference type="Pfam" id="PF13591">
    <property type="entry name" value="MerR_2"/>
    <property type="match status" value="1"/>
</dbReference>
<reference evidence="2" key="1">
    <citation type="submission" date="2016-10" db="EMBL/GenBank/DDBJ databases">
        <authorList>
            <person name="Varghese N."/>
            <person name="Submissions S."/>
        </authorList>
    </citation>
    <scope>NUCLEOTIDE SEQUENCE [LARGE SCALE GENOMIC DNA]</scope>
    <source>
        <strain evidence="2">DSM 21580</strain>
    </source>
</reference>
<name>A0A1H5YNW0_9FLAO</name>
<protein>
    <submittedName>
        <fullName evidence="1">MerR HTH family regulatory protein</fullName>
    </submittedName>
</protein>
<accession>A0A1H5YNW0</accession>
<proteinExistence type="predicted"/>
<sequence length="94" mass="11361">MQNKISREELVKNYNIEIHFLDSLEECGLIKTFEEERVKYISYEELPNLERFANWHYDLEVNLPGLEIINNLLNKIENLLQENRNLAQYKNYAK</sequence>
<dbReference type="EMBL" id="FNUS01000004">
    <property type="protein sequence ID" value="SEG25823.1"/>
    <property type="molecule type" value="Genomic_DNA"/>
</dbReference>
<dbReference type="RefSeq" id="WP_103913768.1">
    <property type="nucleotide sequence ID" value="NZ_FNUS01000004.1"/>
</dbReference>
<evidence type="ECO:0000313" key="2">
    <source>
        <dbReference type="Proteomes" id="UP000236738"/>
    </source>
</evidence>